<dbReference type="SMART" id="SM00849">
    <property type="entry name" value="Lactamase_B"/>
    <property type="match status" value="1"/>
</dbReference>
<dbReference type="STRING" id="1379270.GEMMAAP_10320"/>
<dbReference type="eggNOG" id="COG0491">
    <property type="taxonomic scope" value="Bacteria"/>
</dbReference>
<dbReference type="GO" id="GO:0046872">
    <property type="term" value="F:metal ion binding"/>
    <property type="evidence" value="ECO:0007669"/>
    <property type="project" value="UniProtKB-KW"/>
</dbReference>
<name>A0A143BNV1_9BACT</name>
<dbReference type="InterPro" id="IPR036866">
    <property type="entry name" value="RibonucZ/Hydroxyglut_hydro"/>
</dbReference>
<proteinExistence type="predicted"/>
<evidence type="ECO:0000313" key="6">
    <source>
        <dbReference type="EMBL" id="AMW06749.1"/>
    </source>
</evidence>
<feature type="domain" description="Metallo-beta-lactamase" evidence="5">
    <location>
        <begin position="12"/>
        <end position="188"/>
    </location>
</feature>
<dbReference type="OrthoDB" id="9784009at2"/>
<organism evidence="6 7">
    <name type="scientific">Gemmatimonas phototrophica</name>
    <dbReference type="NCBI Taxonomy" id="1379270"/>
    <lineage>
        <taxon>Bacteria</taxon>
        <taxon>Pseudomonadati</taxon>
        <taxon>Gemmatimonadota</taxon>
        <taxon>Gemmatimonadia</taxon>
        <taxon>Gemmatimonadales</taxon>
        <taxon>Gemmatimonadaceae</taxon>
        <taxon>Gemmatimonas</taxon>
    </lineage>
</organism>
<evidence type="ECO:0000313" key="7">
    <source>
        <dbReference type="Proteomes" id="UP000076404"/>
    </source>
</evidence>
<dbReference type="AlphaFoldDB" id="A0A143BNV1"/>
<gene>
    <name evidence="6" type="ORF">GEMMAAP_10320</name>
</gene>
<comment type="cofactor">
    <cofactor evidence="1">
        <name>Zn(2+)</name>
        <dbReference type="ChEBI" id="CHEBI:29105"/>
    </cofactor>
</comment>
<dbReference type="GO" id="GO:0016787">
    <property type="term" value="F:hydrolase activity"/>
    <property type="evidence" value="ECO:0007669"/>
    <property type="project" value="UniProtKB-KW"/>
</dbReference>
<evidence type="ECO:0000256" key="4">
    <source>
        <dbReference type="ARBA" id="ARBA00022833"/>
    </source>
</evidence>
<reference evidence="6 7" key="2">
    <citation type="journal article" date="2016" name="Environ. Microbiol. Rep.">
        <title>Metagenomic evidence for the presence of phototrophic Gemmatimonadetes bacteria in diverse environments.</title>
        <authorList>
            <person name="Zeng Y."/>
            <person name="Baumbach J."/>
            <person name="Barbosa E.G."/>
            <person name="Azevedo V."/>
            <person name="Zhang C."/>
            <person name="Koblizek M."/>
        </authorList>
    </citation>
    <scope>NUCLEOTIDE SEQUENCE [LARGE SCALE GENOMIC DNA]</scope>
    <source>
        <strain evidence="6 7">AP64</strain>
    </source>
</reference>
<dbReference type="PANTHER" id="PTHR46233">
    <property type="entry name" value="HYDROXYACYLGLUTATHIONE HYDROLASE GLOC"/>
    <property type="match status" value="1"/>
</dbReference>
<dbReference type="InterPro" id="IPR051453">
    <property type="entry name" value="MBL_Glyoxalase_II"/>
</dbReference>
<dbReference type="EMBL" id="CP011454">
    <property type="protein sequence ID" value="AMW06749.1"/>
    <property type="molecule type" value="Genomic_DNA"/>
</dbReference>
<accession>A0A143BNV1</accession>
<protein>
    <submittedName>
        <fullName evidence="6">Hydrolase</fullName>
    </submittedName>
</protein>
<reference evidence="6 7" key="1">
    <citation type="journal article" date="2014" name="Proc. Natl. Acad. Sci. U.S.A.">
        <title>Functional type 2 photosynthetic reaction centers found in the rare bacterial phylum Gemmatimonadetes.</title>
        <authorList>
            <person name="Zeng Y."/>
            <person name="Feng F."/>
            <person name="Medova H."/>
            <person name="Dean J."/>
            <person name="Koblizek M."/>
        </authorList>
    </citation>
    <scope>NUCLEOTIDE SEQUENCE [LARGE SCALE GENOMIC DNA]</scope>
    <source>
        <strain evidence="6 7">AP64</strain>
    </source>
</reference>
<dbReference type="Proteomes" id="UP000076404">
    <property type="component" value="Chromosome"/>
</dbReference>
<evidence type="ECO:0000256" key="1">
    <source>
        <dbReference type="ARBA" id="ARBA00001947"/>
    </source>
</evidence>
<keyword evidence="7" id="KW-1185">Reference proteome</keyword>
<keyword evidence="3 6" id="KW-0378">Hydrolase</keyword>
<evidence type="ECO:0000256" key="2">
    <source>
        <dbReference type="ARBA" id="ARBA00022723"/>
    </source>
</evidence>
<dbReference type="Pfam" id="PF00753">
    <property type="entry name" value="Lactamase_B"/>
    <property type="match status" value="1"/>
</dbReference>
<dbReference type="CDD" id="cd16322">
    <property type="entry name" value="TTHA1623-like_MBL-fold"/>
    <property type="match status" value="1"/>
</dbReference>
<keyword evidence="2" id="KW-0479">Metal-binding</keyword>
<dbReference type="InterPro" id="IPR001279">
    <property type="entry name" value="Metallo-B-lactamas"/>
</dbReference>
<keyword evidence="4" id="KW-0862">Zinc</keyword>
<dbReference type="KEGG" id="gph:GEMMAAP_10320"/>
<evidence type="ECO:0000256" key="3">
    <source>
        <dbReference type="ARBA" id="ARBA00022801"/>
    </source>
</evidence>
<dbReference type="Gene3D" id="3.60.15.10">
    <property type="entry name" value="Ribonuclease Z/Hydroxyacylglutathione hydrolase-like"/>
    <property type="match status" value="1"/>
</dbReference>
<sequence>MRVQQLTVGPLEENCWLLSDPESQQAVLVDPGDEAETLLAAVAATGCRLAGVWLTHCHFDHVGGLAGVVRANPVPIWMHPADQFFYEHAAENAGRWGIQIENPPPAQHQLAEGNTLTLGAYSFAVWHVPGHAPGHVAFIGHELCISGDVLFAGSIGRTDLPLCDPPAMHQSLMRLATLPEGTRVLPGHGVMTTIGRELASNPFLRGAARPIGA</sequence>
<evidence type="ECO:0000259" key="5">
    <source>
        <dbReference type="SMART" id="SM00849"/>
    </source>
</evidence>
<dbReference type="PANTHER" id="PTHR46233:SF3">
    <property type="entry name" value="HYDROXYACYLGLUTATHIONE HYDROLASE GLOC"/>
    <property type="match status" value="1"/>
</dbReference>
<dbReference type="SUPFAM" id="SSF56281">
    <property type="entry name" value="Metallo-hydrolase/oxidoreductase"/>
    <property type="match status" value="1"/>
</dbReference>